<evidence type="ECO:0000259" key="1">
    <source>
        <dbReference type="PROSITE" id="PS51186"/>
    </source>
</evidence>
<comment type="caution">
    <text evidence="2">The sequence shown here is derived from an EMBL/GenBank/DDBJ whole genome shotgun (WGS) entry which is preliminary data.</text>
</comment>
<dbReference type="InterPro" id="IPR000182">
    <property type="entry name" value="GNAT_dom"/>
</dbReference>
<dbReference type="InterPro" id="IPR027455">
    <property type="entry name" value="Sper_AcTfrase_N"/>
</dbReference>
<dbReference type="CDD" id="cd04301">
    <property type="entry name" value="NAT_SF"/>
    <property type="match status" value="1"/>
</dbReference>
<name>A0A919QIE6_9ACTN</name>
<proteinExistence type="predicted"/>
<feature type="domain" description="N-acetyltransferase" evidence="1">
    <location>
        <begin position="8"/>
        <end position="160"/>
    </location>
</feature>
<dbReference type="Proteomes" id="UP000640052">
    <property type="component" value="Unassembled WGS sequence"/>
</dbReference>
<evidence type="ECO:0000313" key="2">
    <source>
        <dbReference type="EMBL" id="GIH26772.1"/>
    </source>
</evidence>
<sequence>MIADVSEVTLRPVDDGNRAAVVALDVTPAQQNYVAGVADSIDDALRYPEAMPWYRAIYAGDDPVGFVMISDNIPPGDQTLLGPYFLWRLLVDARHQGRGHGRAALNLVLNYLRTRPGCTELLTSVVPGEISSPLGFYLHLGFQDTGRYFDGERVLRLPLNG</sequence>
<organism evidence="2 3">
    <name type="scientific">Acrocarpospora phusangensis</name>
    <dbReference type="NCBI Taxonomy" id="1070424"/>
    <lineage>
        <taxon>Bacteria</taxon>
        <taxon>Bacillati</taxon>
        <taxon>Actinomycetota</taxon>
        <taxon>Actinomycetes</taxon>
        <taxon>Streptosporangiales</taxon>
        <taxon>Streptosporangiaceae</taxon>
        <taxon>Acrocarpospora</taxon>
    </lineage>
</organism>
<accession>A0A919QIE6</accession>
<reference evidence="2" key="1">
    <citation type="submission" date="2021-01" db="EMBL/GenBank/DDBJ databases">
        <title>Whole genome shotgun sequence of Acrocarpospora phusangensis NBRC 108782.</title>
        <authorList>
            <person name="Komaki H."/>
            <person name="Tamura T."/>
        </authorList>
    </citation>
    <scope>NUCLEOTIDE SEQUENCE</scope>
    <source>
        <strain evidence="2">NBRC 108782</strain>
    </source>
</reference>
<dbReference type="Gene3D" id="1.10.287.900">
    <property type="entry name" value="The crystal structure of the spermine/spermidine acetyltransferase from enterococcus faecali"/>
    <property type="match status" value="1"/>
</dbReference>
<dbReference type="SUPFAM" id="SSF55729">
    <property type="entry name" value="Acyl-CoA N-acyltransferases (Nat)"/>
    <property type="match status" value="1"/>
</dbReference>
<keyword evidence="3" id="KW-1185">Reference proteome</keyword>
<gene>
    <name evidence="2" type="ORF">Aph01nite_50820</name>
</gene>
<protein>
    <submittedName>
        <fullName evidence="2">N-acetyltransferase</fullName>
    </submittedName>
</protein>
<evidence type="ECO:0000313" key="3">
    <source>
        <dbReference type="Proteomes" id="UP000640052"/>
    </source>
</evidence>
<dbReference type="Pfam" id="PF00583">
    <property type="entry name" value="Acetyltransf_1"/>
    <property type="match status" value="1"/>
</dbReference>
<dbReference type="InterPro" id="IPR016181">
    <property type="entry name" value="Acyl_CoA_acyltransferase"/>
</dbReference>
<dbReference type="PROSITE" id="PS51186">
    <property type="entry name" value="GNAT"/>
    <property type="match status" value="1"/>
</dbReference>
<dbReference type="AlphaFoldDB" id="A0A919QIE6"/>
<dbReference type="GO" id="GO:0016747">
    <property type="term" value="F:acyltransferase activity, transferring groups other than amino-acyl groups"/>
    <property type="evidence" value="ECO:0007669"/>
    <property type="project" value="InterPro"/>
</dbReference>
<dbReference type="EMBL" id="BOOA01000045">
    <property type="protein sequence ID" value="GIH26772.1"/>
    <property type="molecule type" value="Genomic_DNA"/>
</dbReference>
<dbReference type="Gene3D" id="3.40.630.30">
    <property type="match status" value="1"/>
</dbReference>